<dbReference type="SMART" id="SM00354">
    <property type="entry name" value="HTH_LACI"/>
    <property type="match status" value="1"/>
</dbReference>
<dbReference type="Pfam" id="PF13377">
    <property type="entry name" value="Peripla_BP_3"/>
    <property type="match status" value="1"/>
</dbReference>
<dbReference type="CDD" id="cd06267">
    <property type="entry name" value="PBP1_LacI_sugar_binding-like"/>
    <property type="match status" value="1"/>
</dbReference>
<dbReference type="EMBL" id="JBEWLZ010000007">
    <property type="protein sequence ID" value="MET1490844.1"/>
    <property type="molecule type" value="Genomic_DNA"/>
</dbReference>
<protein>
    <submittedName>
        <fullName evidence="7">LacI family DNA-binding transcriptional regulator</fullName>
    </submittedName>
</protein>
<organism evidence="7 8">
    <name type="scientific">Uliginosibacterium paludis</name>
    <dbReference type="NCBI Taxonomy" id="1615952"/>
    <lineage>
        <taxon>Bacteria</taxon>
        <taxon>Pseudomonadati</taxon>
        <taxon>Pseudomonadota</taxon>
        <taxon>Betaproteobacteria</taxon>
        <taxon>Rhodocyclales</taxon>
        <taxon>Zoogloeaceae</taxon>
        <taxon>Uliginosibacterium</taxon>
    </lineage>
</organism>
<keyword evidence="4" id="KW-0804">Transcription</keyword>
<feature type="region of interest" description="Disordered" evidence="5">
    <location>
        <begin position="338"/>
        <end position="358"/>
    </location>
</feature>
<evidence type="ECO:0000256" key="3">
    <source>
        <dbReference type="ARBA" id="ARBA00023125"/>
    </source>
</evidence>
<dbReference type="PANTHER" id="PTHR30146:SF151">
    <property type="entry name" value="HTH-TYPE TRANSCRIPTIONAL REPRESSOR CYTR"/>
    <property type="match status" value="1"/>
</dbReference>
<evidence type="ECO:0000256" key="2">
    <source>
        <dbReference type="ARBA" id="ARBA00023015"/>
    </source>
</evidence>
<evidence type="ECO:0000313" key="8">
    <source>
        <dbReference type="Proteomes" id="UP001548590"/>
    </source>
</evidence>
<keyword evidence="3 7" id="KW-0238">DNA-binding</keyword>
<evidence type="ECO:0000313" key="7">
    <source>
        <dbReference type="EMBL" id="MET1490844.1"/>
    </source>
</evidence>
<evidence type="ECO:0000259" key="6">
    <source>
        <dbReference type="SMART" id="SM00354"/>
    </source>
</evidence>
<dbReference type="RefSeq" id="WP_345925770.1">
    <property type="nucleotide sequence ID" value="NZ_JBDIVF010000002.1"/>
</dbReference>
<gene>
    <name evidence="7" type="ORF">ABVT11_13485</name>
</gene>
<dbReference type="CDD" id="cd01392">
    <property type="entry name" value="HTH_LacI"/>
    <property type="match status" value="1"/>
</dbReference>
<dbReference type="InterPro" id="IPR010982">
    <property type="entry name" value="Lambda_DNA-bd_dom_sf"/>
</dbReference>
<dbReference type="GO" id="GO:0003677">
    <property type="term" value="F:DNA binding"/>
    <property type="evidence" value="ECO:0007669"/>
    <property type="project" value="UniProtKB-KW"/>
</dbReference>
<name>A0ABV2CSF4_9RHOO</name>
<keyword evidence="2" id="KW-0805">Transcription regulation</keyword>
<dbReference type="Gene3D" id="1.10.260.40">
    <property type="entry name" value="lambda repressor-like DNA-binding domains"/>
    <property type="match status" value="1"/>
</dbReference>
<accession>A0ABV2CSF4</accession>
<keyword evidence="1" id="KW-0678">Repressor</keyword>
<dbReference type="Gene3D" id="3.40.50.2300">
    <property type="match status" value="2"/>
</dbReference>
<dbReference type="InterPro" id="IPR046335">
    <property type="entry name" value="LacI/GalR-like_sensor"/>
</dbReference>
<dbReference type="InterPro" id="IPR000843">
    <property type="entry name" value="HTH_LacI"/>
</dbReference>
<dbReference type="Proteomes" id="UP001548590">
    <property type="component" value="Unassembled WGS sequence"/>
</dbReference>
<dbReference type="SUPFAM" id="SSF47413">
    <property type="entry name" value="lambda repressor-like DNA-binding domains"/>
    <property type="match status" value="1"/>
</dbReference>
<keyword evidence="8" id="KW-1185">Reference proteome</keyword>
<sequence length="358" mass="38860">MAGKLKIGEIARRTGLSVSTVSRVLAGKLNTSARARTLVLDCARAEGVLESVAKANLLFNRLTVFAPARAFDQRADVFYYRIVQGLREAVAPFDIHMSVCALDESHSDAPLFLRLMSDPANDAAVIIGIDDPAIHEIAADLGKPVVLVNSRDRLMRLDAVMPDHRQVGDFAARHLLQHGHRRILVITSLRRFTLEWRLDGIRDALLDQNIPFDETHALITTSGFSGSEAEAAMNSFLDRCTPEQMPTAILAGGDFMASGVIRALQAHGLSVPRDVSVMSIDGFNLATVGEVELTSVHVAREELGGEALALLQNRLTRPDRPARTHLIGGRLATGASVRRMGKHRGQTVGDAAPGKLYE</sequence>
<evidence type="ECO:0000256" key="4">
    <source>
        <dbReference type="ARBA" id="ARBA00023163"/>
    </source>
</evidence>
<evidence type="ECO:0000256" key="1">
    <source>
        <dbReference type="ARBA" id="ARBA00022491"/>
    </source>
</evidence>
<dbReference type="SUPFAM" id="SSF53822">
    <property type="entry name" value="Periplasmic binding protein-like I"/>
    <property type="match status" value="1"/>
</dbReference>
<feature type="domain" description="HTH lacI-type" evidence="6">
    <location>
        <begin position="4"/>
        <end position="64"/>
    </location>
</feature>
<dbReference type="InterPro" id="IPR028082">
    <property type="entry name" value="Peripla_BP_I"/>
</dbReference>
<proteinExistence type="predicted"/>
<reference evidence="7 8" key="1">
    <citation type="submission" date="2024-07" db="EMBL/GenBank/DDBJ databases">
        <title>Uliginosibacterium paludis KCTC:42655.</title>
        <authorList>
            <person name="Kim M.K."/>
        </authorList>
    </citation>
    <scope>NUCLEOTIDE SEQUENCE [LARGE SCALE GENOMIC DNA]</scope>
    <source>
        <strain evidence="7 8">KCTC 42655</strain>
    </source>
</reference>
<evidence type="ECO:0000256" key="5">
    <source>
        <dbReference type="SAM" id="MobiDB-lite"/>
    </source>
</evidence>
<comment type="caution">
    <text evidence="7">The sequence shown here is derived from an EMBL/GenBank/DDBJ whole genome shotgun (WGS) entry which is preliminary data.</text>
</comment>
<dbReference type="PANTHER" id="PTHR30146">
    <property type="entry name" value="LACI-RELATED TRANSCRIPTIONAL REPRESSOR"/>
    <property type="match status" value="1"/>
</dbReference>